<dbReference type="SMART" id="SM00702">
    <property type="entry name" value="P4Hc"/>
    <property type="match status" value="1"/>
</dbReference>
<dbReference type="InterPro" id="IPR005123">
    <property type="entry name" value="Oxoglu/Fe-dep_dioxygenase_dom"/>
</dbReference>
<dbReference type="Proteomes" id="UP000092462">
    <property type="component" value="Unassembled WGS sequence"/>
</dbReference>
<comment type="similarity">
    <text evidence="2">Belongs to the TPA1 family.</text>
</comment>
<evidence type="ECO:0000313" key="11">
    <source>
        <dbReference type="Proteomes" id="UP000092462"/>
    </source>
</evidence>
<dbReference type="GeneID" id="129798638"/>
<dbReference type="Pfam" id="PF10637">
    <property type="entry name" value="Ofd1_CTDD"/>
    <property type="match status" value="1"/>
</dbReference>
<dbReference type="PANTHER" id="PTHR12117">
    <property type="entry name" value="HISTONE ACETYLTRANSFERASE COMPLEX"/>
    <property type="match status" value="1"/>
</dbReference>
<keyword evidence="4" id="KW-0847">Vitamin C</keyword>
<reference evidence="10" key="1">
    <citation type="submission" date="2022-08" db="UniProtKB">
        <authorList>
            <consortium name="EnsemblMetazoa"/>
        </authorList>
    </citation>
    <scope>IDENTIFICATION</scope>
    <source>
        <strain evidence="10">Israel</strain>
    </source>
</reference>
<dbReference type="GO" id="GO:0005737">
    <property type="term" value="C:cytoplasm"/>
    <property type="evidence" value="ECO:0007669"/>
    <property type="project" value="TreeGrafter"/>
</dbReference>
<evidence type="ECO:0000256" key="2">
    <source>
        <dbReference type="ARBA" id="ARBA00007443"/>
    </source>
</evidence>
<evidence type="ECO:0000256" key="5">
    <source>
        <dbReference type="ARBA" id="ARBA00022964"/>
    </source>
</evidence>
<dbReference type="RefSeq" id="XP_055697867.1">
    <property type="nucleotide sequence ID" value="XM_055841892.1"/>
</dbReference>
<dbReference type="EMBL" id="AJVK01035672">
    <property type="status" value="NOT_ANNOTATED_CDS"/>
    <property type="molecule type" value="Genomic_DNA"/>
</dbReference>
<dbReference type="GO" id="GO:0031543">
    <property type="term" value="F:peptidyl-proline dioxygenase activity"/>
    <property type="evidence" value="ECO:0007669"/>
    <property type="project" value="UniProtKB-ARBA"/>
</dbReference>
<keyword evidence="11" id="KW-1185">Reference proteome</keyword>
<dbReference type="EnsemblMetazoa" id="PPAI008841-RA">
    <property type="protein sequence ID" value="PPAI008841-PA"/>
    <property type="gene ID" value="PPAI008841"/>
</dbReference>
<comment type="catalytic activity">
    <reaction evidence="9">
        <text>[ribosomal protein uS12]-L-proline + 2-oxoglutarate + O2 = [ribosomal protein uS12]-(3S)-3-hydroxy-L-proline + succinate + CO2</text>
        <dbReference type="Rhea" id="RHEA:54156"/>
        <dbReference type="Rhea" id="RHEA-COMP:13816"/>
        <dbReference type="Rhea" id="RHEA-COMP:13818"/>
        <dbReference type="ChEBI" id="CHEBI:15379"/>
        <dbReference type="ChEBI" id="CHEBI:16526"/>
        <dbReference type="ChEBI" id="CHEBI:16810"/>
        <dbReference type="ChEBI" id="CHEBI:30031"/>
        <dbReference type="ChEBI" id="CHEBI:50342"/>
        <dbReference type="ChEBI" id="CHEBI:85428"/>
    </reaction>
</comment>
<dbReference type="GO" id="GO:0031418">
    <property type="term" value="F:L-ascorbic acid binding"/>
    <property type="evidence" value="ECO:0007669"/>
    <property type="project" value="UniProtKB-KW"/>
</dbReference>
<dbReference type="InterPro" id="IPR039558">
    <property type="entry name" value="TPA1/OFD1_N"/>
</dbReference>
<keyword evidence="6" id="KW-0560">Oxidoreductase</keyword>
<accession>A0A1B0DKP7</accession>
<evidence type="ECO:0000256" key="9">
    <source>
        <dbReference type="ARBA" id="ARBA00047444"/>
    </source>
</evidence>
<evidence type="ECO:0000256" key="8">
    <source>
        <dbReference type="ARBA" id="ARBA00029938"/>
    </source>
</evidence>
<dbReference type="GO" id="GO:0005506">
    <property type="term" value="F:iron ion binding"/>
    <property type="evidence" value="ECO:0007669"/>
    <property type="project" value="InterPro"/>
</dbReference>
<dbReference type="AlphaFoldDB" id="A0A1B0DKP7"/>
<evidence type="ECO:0000313" key="10">
    <source>
        <dbReference type="EnsemblMetazoa" id="PPAI008841-PA"/>
    </source>
</evidence>
<keyword evidence="7" id="KW-0408">Iron</keyword>
<name>A0A1B0DKP7_PHLPP</name>
<evidence type="ECO:0000256" key="7">
    <source>
        <dbReference type="ARBA" id="ARBA00023004"/>
    </source>
</evidence>
<dbReference type="VEuPathDB" id="VectorBase:PPAPM1_001948"/>
<dbReference type="PROSITE" id="PS51471">
    <property type="entry name" value="FE2OG_OXY"/>
    <property type="match status" value="1"/>
</dbReference>
<dbReference type="PANTHER" id="PTHR12117:SF0">
    <property type="entry name" value="PROLYL 3-HYDROXYLASE OGFOD1"/>
    <property type="match status" value="1"/>
</dbReference>
<dbReference type="Pfam" id="PF13661">
    <property type="entry name" value="2OG-FeII_Oxy_4"/>
    <property type="match status" value="1"/>
</dbReference>
<evidence type="ECO:0000256" key="4">
    <source>
        <dbReference type="ARBA" id="ARBA00022896"/>
    </source>
</evidence>
<keyword evidence="5" id="KW-0223">Dioxygenase</keyword>
<dbReference type="InterPro" id="IPR006620">
    <property type="entry name" value="Pro_4_hyd_alph"/>
</dbReference>
<evidence type="ECO:0000256" key="3">
    <source>
        <dbReference type="ARBA" id="ARBA00022723"/>
    </source>
</evidence>
<evidence type="ECO:0000256" key="1">
    <source>
        <dbReference type="ARBA" id="ARBA00001961"/>
    </source>
</evidence>
<organism evidence="10 11">
    <name type="scientific">Phlebotomus papatasi</name>
    <name type="common">Sandfly</name>
    <dbReference type="NCBI Taxonomy" id="29031"/>
    <lineage>
        <taxon>Eukaryota</taxon>
        <taxon>Metazoa</taxon>
        <taxon>Ecdysozoa</taxon>
        <taxon>Arthropoda</taxon>
        <taxon>Hexapoda</taxon>
        <taxon>Insecta</taxon>
        <taxon>Pterygota</taxon>
        <taxon>Neoptera</taxon>
        <taxon>Endopterygota</taxon>
        <taxon>Diptera</taxon>
        <taxon>Nematocera</taxon>
        <taxon>Psychodoidea</taxon>
        <taxon>Psychodidae</taxon>
        <taxon>Phlebotomus</taxon>
        <taxon>Phlebotomus</taxon>
    </lineage>
</organism>
<sequence>MGDDGQGASKNDNMETGAHGPQDNAMPKFKLRKQESVFKMHPIYKSEDFLANFRDSWAKCSPYCDEKSGIDLRIYPFKLCTLQDFVSEEDGIEKLMNEIVNEVEWKRLHTDFLEFHQSPDLSSVISEYLREFYLYFRDEVMGWMERLTGEKLTHVSASCSLYNTGDRLLIHNDCVSDRRIAYVFYLSPWEVVKTWTDSMGGALELFKEDRENMPNFPPIAKIFPRNNQFLFFHVNSKSWHQVGEVLSFDYPRVTINGWFHGPGKKHPIVESSSNWDASITNPAIEKPFELSEWINGEYLEKSTKSTIQNHIEEHSQISLHKFLNPTKLTSILEELKEDSNKLPWEIKSSACERNCESLNLNSPEKLPENTAKLIELLQSREFFHLLHEYTELDLSGKNAKSPKCFLEMQRWRPECYTMLVNSAAKDATSEDEAGVLDAILYLNDFAEAGTYIYVAQKDSKEADQESAMSDEEDEGDFEEEGPLIIQPKSGALNLVYRNADMARFGAYVSKHLKMGDEYVYILVCSYKE</sequence>
<protein>
    <recommendedName>
        <fullName evidence="8">uS12 prolyl 3-hydroxylase</fullName>
    </recommendedName>
</protein>
<keyword evidence="3" id="KW-0479">Metal-binding</keyword>
<comment type="cofactor">
    <cofactor evidence="1">
        <name>L-ascorbate</name>
        <dbReference type="ChEBI" id="CHEBI:38290"/>
    </cofactor>
</comment>
<dbReference type="VEuPathDB" id="VectorBase:PPAI008841"/>
<dbReference type="Gene3D" id="2.60.120.620">
    <property type="entry name" value="q2cbj1_9rhob like domain"/>
    <property type="match status" value="2"/>
</dbReference>
<dbReference type="GO" id="GO:0006449">
    <property type="term" value="P:regulation of translational termination"/>
    <property type="evidence" value="ECO:0007669"/>
    <property type="project" value="TreeGrafter"/>
</dbReference>
<dbReference type="InterPro" id="IPR019601">
    <property type="entry name" value="Oxoglutarate/Fe-dep_Oase_C"/>
</dbReference>
<dbReference type="InterPro" id="IPR051842">
    <property type="entry name" value="uS12_prolyl_hydroxylase"/>
</dbReference>
<evidence type="ECO:0000256" key="6">
    <source>
        <dbReference type="ARBA" id="ARBA00023002"/>
    </source>
</evidence>
<proteinExistence type="inferred from homology"/>